<dbReference type="PANTHER" id="PTHR34676">
    <property type="entry name" value="DUF4219 DOMAIN-CONTAINING PROTEIN-RELATED"/>
    <property type="match status" value="1"/>
</dbReference>
<comment type="caution">
    <text evidence="2">The sequence shown here is derived from an EMBL/GenBank/DDBJ whole genome shotgun (WGS) entry which is preliminary data.</text>
</comment>
<dbReference type="Pfam" id="PF14223">
    <property type="entry name" value="Retrotran_gag_2"/>
    <property type="match status" value="1"/>
</dbReference>
<feature type="region of interest" description="Disordered" evidence="1">
    <location>
        <begin position="123"/>
        <end position="159"/>
    </location>
</feature>
<evidence type="ECO:0008006" key="4">
    <source>
        <dbReference type="Google" id="ProtNLM"/>
    </source>
</evidence>
<evidence type="ECO:0000313" key="2">
    <source>
        <dbReference type="EMBL" id="GAA0139493.1"/>
    </source>
</evidence>
<feature type="compositionally biased region" description="Basic and acidic residues" evidence="1">
    <location>
        <begin position="123"/>
        <end position="134"/>
    </location>
</feature>
<dbReference type="AlphaFoldDB" id="A0AAV3NKI7"/>
<organism evidence="2 3">
    <name type="scientific">Lithospermum erythrorhizon</name>
    <name type="common">Purple gromwell</name>
    <name type="synonym">Lithospermum officinale var. erythrorhizon</name>
    <dbReference type="NCBI Taxonomy" id="34254"/>
    <lineage>
        <taxon>Eukaryota</taxon>
        <taxon>Viridiplantae</taxon>
        <taxon>Streptophyta</taxon>
        <taxon>Embryophyta</taxon>
        <taxon>Tracheophyta</taxon>
        <taxon>Spermatophyta</taxon>
        <taxon>Magnoliopsida</taxon>
        <taxon>eudicotyledons</taxon>
        <taxon>Gunneridae</taxon>
        <taxon>Pentapetalae</taxon>
        <taxon>asterids</taxon>
        <taxon>lamiids</taxon>
        <taxon>Boraginales</taxon>
        <taxon>Boraginaceae</taxon>
        <taxon>Boraginoideae</taxon>
        <taxon>Lithospermeae</taxon>
        <taxon>Lithospermum</taxon>
    </lineage>
</organism>
<reference evidence="2 3" key="1">
    <citation type="submission" date="2024-01" db="EMBL/GenBank/DDBJ databases">
        <title>The complete chloroplast genome sequence of Lithospermum erythrorhizon: insights into the phylogenetic relationship among Boraginaceae species and the maternal lineages of purple gromwells.</title>
        <authorList>
            <person name="Okada T."/>
            <person name="Watanabe K."/>
        </authorList>
    </citation>
    <scope>NUCLEOTIDE SEQUENCE [LARGE SCALE GENOMIC DNA]</scope>
</reference>
<name>A0AAV3NKI7_LITER</name>
<evidence type="ECO:0000313" key="3">
    <source>
        <dbReference type="Proteomes" id="UP001454036"/>
    </source>
</evidence>
<evidence type="ECO:0000256" key="1">
    <source>
        <dbReference type="SAM" id="MobiDB-lite"/>
    </source>
</evidence>
<proteinExistence type="predicted"/>
<sequence>MQGFREGWTIPTVTNKNVVTVKPKEEWTGEEDEAALVNDKALNAIFNAVDINVFKLINTYTVAKIAWDTLETTYEGTQKVRMSRLQQLKTRFEILRIEDDETIVSYNKIKDIPNESFSLGELMKDGEDQEEKVSNSESPVDDSLLDESENEGDMTEEELLENYKLLYSK</sequence>
<gene>
    <name evidence="2" type="ORF">LIER_01022</name>
</gene>
<accession>A0AAV3NKI7</accession>
<protein>
    <recommendedName>
        <fullName evidence="4">Gag-pol polyprotein</fullName>
    </recommendedName>
</protein>
<dbReference type="Proteomes" id="UP001454036">
    <property type="component" value="Unassembled WGS sequence"/>
</dbReference>
<dbReference type="PANTHER" id="PTHR34676:SF8">
    <property type="entry name" value="TRANSMEMBRANE PROTEIN"/>
    <property type="match status" value="1"/>
</dbReference>
<keyword evidence="3" id="KW-1185">Reference proteome</keyword>
<feature type="compositionally biased region" description="Acidic residues" evidence="1">
    <location>
        <begin position="139"/>
        <end position="159"/>
    </location>
</feature>
<dbReference type="EMBL" id="BAABME010000094">
    <property type="protein sequence ID" value="GAA0139493.1"/>
    <property type="molecule type" value="Genomic_DNA"/>
</dbReference>